<dbReference type="InterPro" id="IPR012348">
    <property type="entry name" value="RNR-like"/>
</dbReference>
<reference evidence="2" key="2">
    <citation type="submission" date="2020-09" db="EMBL/GenBank/DDBJ databases">
        <authorList>
            <person name="Sun Q."/>
            <person name="Zhou Y."/>
        </authorList>
    </citation>
    <scope>NUCLEOTIDE SEQUENCE</scope>
    <source>
        <strain evidence="2">CGMCC 1.12813</strain>
    </source>
</reference>
<reference evidence="2" key="1">
    <citation type="journal article" date="2014" name="Int. J. Syst. Evol. Microbiol.">
        <title>Complete genome sequence of Corynebacterium casei LMG S-19264T (=DSM 44701T), isolated from a smear-ripened cheese.</title>
        <authorList>
            <consortium name="US DOE Joint Genome Institute (JGI-PGF)"/>
            <person name="Walter F."/>
            <person name="Albersmeier A."/>
            <person name="Kalinowski J."/>
            <person name="Ruckert C."/>
        </authorList>
    </citation>
    <scope>NUCLEOTIDE SEQUENCE</scope>
    <source>
        <strain evidence="2">CGMCC 1.12813</strain>
    </source>
</reference>
<dbReference type="Proteomes" id="UP000606922">
    <property type="component" value="Unassembled WGS sequence"/>
</dbReference>
<gene>
    <name evidence="2" type="ORF">GCM10010979_16930</name>
</gene>
<dbReference type="EMBL" id="BMGB01000001">
    <property type="protein sequence ID" value="GGB02925.1"/>
    <property type="molecule type" value="Genomic_DNA"/>
</dbReference>
<feature type="compositionally biased region" description="Polar residues" evidence="1">
    <location>
        <begin position="8"/>
        <end position="17"/>
    </location>
</feature>
<proteinExistence type="predicted"/>
<dbReference type="AlphaFoldDB" id="A0A916SIS4"/>
<protein>
    <submittedName>
        <fullName evidence="2">Uncharacterized protein</fullName>
    </submittedName>
</protein>
<comment type="caution">
    <text evidence="2">The sequence shown here is derived from an EMBL/GenBank/DDBJ whole genome shotgun (WGS) entry which is preliminary data.</text>
</comment>
<dbReference type="GO" id="GO:0016491">
    <property type="term" value="F:oxidoreductase activity"/>
    <property type="evidence" value="ECO:0007669"/>
    <property type="project" value="InterPro"/>
</dbReference>
<keyword evidence="3" id="KW-1185">Reference proteome</keyword>
<evidence type="ECO:0000313" key="3">
    <source>
        <dbReference type="Proteomes" id="UP000606922"/>
    </source>
</evidence>
<evidence type="ECO:0000313" key="2">
    <source>
        <dbReference type="EMBL" id="GGB02925.1"/>
    </source>
</evidence>
<accession>A0A916SIS4</accession>
<name>A0A916SIS4_9MICO</name>
<organism evidence="2 3">
    <name type="scientific">Conyzicola nivalis</name>
    <dbReference type="NCBI Taxonomy" id="1477021"/>
    <lineage>
        <taxon>Bacteria</taxon>
        <taxon>Bacillati</taxon>
        <taxon>Actinomycetota</taxon>
        <taxon>Actinomycetes</taxon>
        <taxon>Micrococcales</taxon>
        <taxon>Microbacteriaceae</taxon>
        <taxon>Conyzicola</taxon>
    </lineage>
</organism>
<feature type="region of interest" description="Disordered" evidence="1">
    <location>
        <begin position="1"/>
        <end position="21"/>
    </location>
</feature>
<evidence type="ECO:0000256" key="1">
    <source>
        <dbReference type="SAM" id="MobiDB-lite"/>
    </source>
</evidence>
<dbReference type="Gene3D" id="1.10.620.20">
    <property type="entry name" value="Ribonucleotide Reductase, subunit A"/>
    <property type="match status" value="1"/>
</dbReference>
<sequence>MHQIISAGKSNVHSQSDGPPVAVPAQGFSVRDYARTASGSHRGEMDLAPFAASPLRPDTLRALRYVAAVESGTMGHLRNVLVTATHKDARVTAFLGTWAFEKFWIADALQHVLDAHDTTLPTPKQRSRVAAFFGEIRERVRPITGSIRANKLGEDMIAVHMTLGTIDEWMTQAALARIVALDPNPALVAIVDRLVAVQQRQLEFFEAQARDRLAFAEHTRVTVARQIAGAQWPIGAEAEAKSETDFFYSYLFASAPGIAAAIDAKISSLPGQEGLPLISRAVAAHGGRAA</sequence>